<evidence type="ECO:0000259" key="4">
    <source>
        <dbReference type="Pfam" id="PF00248"/>
    </source>
</evidence>
<dbReference type="PANTHER" id="PTHR43638:SF3">
    <property type="entry name" value="ALDEHYDE REDUCTASE"/>
    <property type="match status" value="1"/>
</dbReference>
<feature type="active site" description="Proton donor" evidence="1">
    <location>
        <position position="57"/>
    </location>
</feature>
<dbReference type="InterPro" id="IPR036812">
    <property type="entry name" value="NAD(P)_OxRdtase_dom_sf"/>
</dbReference>
<dbReference type="Gene3D" id="3.20.20.100">
    <property type="entry name" value="NADP-dependent oxidoreductase domain"/>
    <property type="match status" value="1"/>
</dbReference>
<organism evidence="5">
    <name type="scientific">Christensenella massiliensis</name>
    <dbReference type="NCBI Taxonomy" id="1805714"/>
    <lineage>
        <taxon>Bacteria</taxon>
        <taxon>Bacillati</taxon>
        <taxon>Bacillota</taxon>
        <taxon>Clostridia</taxon>
        <taxon>Christensenellales</taxon>
        <taxon>Christensenellaceae</taxon>
        <taxon>Christensenella</taxon>
    </lineage>
</organism>
<dbReference type="Pfam" id="PF00248">
    <property type="entry name" value="Aldo_ket_red"/>
    <property type="match status" value="1"/>
</dbReference>
<gene>
    <name evidence="5" type="ORF">PUP29_07080</name>
</gene>
<dbReference type="AlphaFoldDB" id="A0AAU8A6J5"/>
<evidence type="ECO:0000313" key="5">
    <source>
        <dbReference type="EMBL" id="XCC61299.1"/>
    </source>
</evidence>
<feature type="site" description="Lowers pKa of active site Tyr" evidence="3">
    <location>
        <position position="83"/>
    </location>
</feature>
<evidence type="ECO:0000256" key="2">
    <source>
        <dbReference type="PIRSR" id="PIRSR000097-2"/>
    </source>
</evidence>
<dbReference type="PRINTS" id="PR00069">
    <property type="entry name" value="ALDKETRDTASE"/>
</dbReference>
<feature type="binding site" evidence="2">
    <location>
        <position position="116"/>
    </location>
    <ligand>
        <name>substrate</name>
    </ligand>
</feature>
<dbReference type="InterPro" id="IPR020471">
    <property type="entry name" value="AKR"/>
</dbReference>
<reference evidence="5" key="1">
    <citation type="submission" date="2023-02" db="EMBL/GenBank/DDBJ databases">
        <title>Gut commensal Christensenella minuta modulates host metabolism via a new class of secondary bile acids.</title>
        <authorList>
            <person name="Liu C."/>
        </authorList>
    </citation>
    <scope>NUCLEOTIDE SEQUENCE</scope>
    <source>
        <strain evidence="5">CA70</strain>
    </source>
</reference>
<evidence type="ECO:0000256" key="1">
    <source>
        <dbReference type="PIRSR" id="PIRSR000097-1"/>
    </source>
</evidence>
<dbReference type="EMBL" id="CP117826">
    <property type="protein sequence ID" value="XCC61299.1"/>
    <property type="molecule type" value="Genomic_DNA"/>
</dbReference>
<dbReference type="PANTHER" id="PTHR43638">
    <property type="entry name" value="OXIDOREDUCTASE, ALDO/KETO REDUCTASE FAMILY PROTEIN"/>
    <property type="match status" value="1"/>
</dbReference>
<dbReference type="SUPFAM" id="SSF51430">
    <property type="entry name" value="NAD(P)-linked oxidoreductase"/>
    <property type="match status" value="1"/>
</dbReference>
<dbReference type="CDD" id="cd19138">
    <property type="entry name" value="AKR_YeaE"/>
    <property type="match status" value="1"/>
</dbReference>
<sequence>MNEGRIRLRLKDGGEMPALGQGTWHMGGHKNREEREIESIRLGVSLGMTLLDTAEMYGEGASERMLGRAIAPLQRKELFLVSKVYPWNAGKEHIFESCENSLRRLKTDYLDLYLLHWPGSVPLAETVDCMERLVREGKILRWGVSNFDTNDMERLWAVPNGDRCAVDQVLYHLGSRGVEYDLLPWLRQHEVAMMAYCPVAQGGTLRGRLLTDRTLNDIAAAHGVSVIQLLLAFVLRQEGVAAIPKAGTPQHTRENAEAAQIRLTEKEWKEIEAAFPAPAHKTPLDVQ</sequence>
<accession>A0AAU8A6J5</accession>
<protein>
    <submittedName>
        <fullName evidence="5">Aldo/keto reductase</fullName>
    </submittedName>
</protein>
<feature type="domain" description="NADP-dependent oxidoreductase" evidence="4">
    <location>
        <begin position="19"/>
        <end position="273"/>
    </location>
</feature>
<evidence type="ECO:0000256" key="3">
    <source>
        <dbReference type="PIRSR" id="PIRSR000097-3"/>
    </source>
</evidence>
<dbReference type="PIRSF" id="PIRSF000097">
    <property type="entry name" value="AKR"/>
    <property type="match status" value="1"/>
</dbReference>
<dbReference type="GO" id="GO:0016491">
    <property type="term" value="F:oxidoreductase activity"/>
    <property type="evidence" value="ECO:0007669"/>
    <property type="project" value="InterPro"/>
</dbReference>
<name>A0AAU8A6J5_9FIRM</name>
<dbReference type="InterPro" id="IPR023210">
    <property type="entry name" value="NADP_OxRdtase_dom"/>
</dbReference>
<proteinExistence type="predicted"/>
<dbReference type="RefSeq" id="WP_353422832.1">
    <property type="nucleotide sequence ID" value="NZ_CP117826.1"/>
</dbReference>